<sequence length="362" mass="41761">MKKKTKILHVLGDLNIGGIESLLISIFNNIDRDEFEFDFLVHSIGSNQNLQKIEALGGKVYTIDKFSPKKPFKYKKDLENFLSNHKEYKILHCHFRGTESTILKVAKKYGLTTISHIHGLDYGSGIKKIIRDCLKKDIIKYSDYKFACSIEAGELMFKNNKFTLIKNGIDLEKYIYNEDIRNEIREKLDLNENKVMVHIGSFLQLKNQKFLIYLMKDLVKIDNKIILLLVGDGYLKEESENLTKKLNLESNIKFLGSISNVNEILQAADLFLLPSLNEGLPLSAVEAQSAGLKCLLSDSIPKDVKLTENVEFISLNDKEKWKEMILDSFIYQRKNLYKTIDDKGFNIKNTCKYLENFYKSIV</sequence>
<evidence type="ECO:0000313" key="4">
    <source>
        <dbReference type="Proteomes" id="UP000235658"/>
    </source>
</evidence>
<dbReference type="PANTHER" id="PTHR12526:SF630">
    <property type="entry name" value="GLYCOSYLTRANSFERASE"/>
    <property type="match status" value="1"/>
</dbReference>
<feature type="domain" description="Glycosyl transferase family 1" evidence="1">
    <location>
        <begin position="181"/>
        <end position="299"/>
    </location>
</feature>
<name>A0A2N6UJG4_9FIRM</name>
<dbReference type="SUPFAM" id="SSF53756">
    <property type="entry name" value="UDP-Glycosyltransferase/glycogen phosphorylase"/>
    <property type="match status" value="1"/>
</dbReference>
<dbReference type="InterPro" id="IPR028098">
    <property type="entry name" value="Glyco_trans_4-like_N"/>
</dbReference>
<keyword evidence="3" id="KW-0808">Transferase</keyword>
<dbReference type="EMBL" id="PNHP01000002">
    <property type="protein sequence ID" value="PMC81875.1"/>
    <property type="molecule type" value="Genomic_DNA"/>
</dbReference>
<gene>
    <name evidence="3" type="ORF">CJ192_03765</name>
</gene>
<feature type="domain" description="Glycosyltransferase subfamily 4-like N-terminal" evidence="2">
    <location>
        <begin position="16"/>
        <end position="173"/>
    </location>
</feature>
<reference evidence="3 4" key="1">
    <citation type="submission" date="2017-09" db="EMBL/GenBank/DDBJ databases">
        <title>Bacterial strain isolated from the female urinary microbiota.</title>
        <authorList>
            <person name="Thomas-White K."/>
            <person name="Kumar N."/>
            <person name="Forster S."/>
            <person name="Putonti C."/>
            <person name="Lawley T."/>
            <person name="Wolfe A.J."/>
        </authorList>
    </citation>
    <scope>NUCLEOTIDE SEQUENCE [LARGE SCALE GENOMIC DNA]</scope>
    <source>
        <strain evidence="3 4">UMB0204</strain>
    </source>
</reference>
<evidence type="ECO:0000313" key="3">
    <source>
        <dbReference type="EMBL" id="PMC81875.1"/>
    </source>
</evidence>
<dbReference type="Pfam" id="PF00534">
    <property type="entry name" value="Glycos_transf_1"/>
    <property type="match status" value="1"/>
</dbReference>
<dbReference type="InterPro" id="IPR001296">
    <property type="entry name" value="Glyco_trans_1"/>
</dbReference>
<dbReference type="GO" id="GO:0016757">
    <property type="term" value="F:glycosyltransferase activity"/>
    <property type="evidence" value="ECO:0007669"/>
    <property type="project" value="InterPro"/>
</dbReference>
<dbReference type="Proteomes" id="UP000235658">
    <property type="component" value="Unassembled WGS sequence"/>
</dbReference>
<comment type="caution">
    <text evidence="3">The sequence shown here is derived from an EMBL/GenBank/DDBJ whole genome shotgun (WGS) entry which is preliminary data.</text>
</comment>
<dbReference type="Pfam" id="PF13439">
    <property type="entry name" value="Glyco_transf_4"/>
    <property type="match status" value="1"/>
</dbReference>
<dbReference type="AlphaFoldDB" id="A0A2N6UJG4"/>
<accession>A0A2N6UJG4</accession>
<organism evidence="3 4">
    <name type="scientific">Anaerococcus hydrogenalis</name>
    <dbReference type="NCBI Taxonomy" id="33029"/>
    <lineage>
        <taxon>Bacteria</taxon>
        <taxon>Bacillati</taxon>
        <taxon>Bacillota</taxon>
        <taxon>Tissierellia</taxon>
        <taxon>Tissierellales</taxon>
        <taxon>Peptoniphilaceae</taxon>
        <taxon>Anaerococcus</taxon>
    </lineage>
</organism>
<dbReference type="GeneID" id="84578293"/>
<protein>
    <submittedName>
        <fullName evidence="3">Glycosyltransferase family 1 protein</fullName>
    </submittedName>
</protein>
<dbReference type="RefSeq" id="WP_102197827.1">
    <property type="nucleotide sequence ID" value="NZ_PNHP01000002.1"/>
</dbReference>
<evidence type="ECO:0000259" key="2">
    <source>
        <dbReference type="Pfam" id="PF13439"/>
    </source>
</evidence>
<dbReference type="Gene3D" id="3.40.50.2000">
    <property type="entry name" value="Glycogen Phosphorylase B"/>
    <property type="match status" value="2"/>
</dbReference>
<evidence type="ECO:0000259" key="1">
    <source>
        <dbReference type="Pfam" id="PF00534"/>
    </source>
</evidence>
<dbReference type="PANTHER" id="PTHR12526">
    <property type="entry name" value="GLYCOSYLTRANSFERASE"/>
    <property type="match status" value="1"/>
</dbReference>
<proteinExistence type="predicted"/>